<keyword evidence="2" id="KW-1185">Reference proteome</keyword>
<proteinExistence type="predicted"/>
<dbReference type="AlphaFoldDB" id="A0A5N5Q7S9"/>
<gene>
    <name evidence="1" type="ORF">CTheo_9096</name>
</gene>
<dbReference type="Proteomes" id="UP000383932">
    <property type="component" value="Unassembled WGS sequence"/>
</dbReference>
<evidence type="ECO:0000313" key="1">
    <source>
        <dbReference type="EMBL" id="KAB5587466.1"/>
    </source>
</evidence>
<dbReference type="EMBL" id="SSOP01001071">
    <property type="protein sequence ID" value="KAB5587466.1"/>
    <property type="molecule type" value="Genomic_DNA"/>
</dbReference>
<name>A0A5N5Q7S9_9AGAM</name>
<dbReference type="OrthoDB" id="2507344at2759"/>
<comment type="caution">
    <text evidence="1">The sequence shown here is derived from an EMBL/GenBank/DDBJ whole genome shotgun (WGS) entry which is preliminary data.</text>
</comment>
<protein>
    <submittedName>
        <fullName evidence="1">Uncharacterized protein</fullName>
    </submittedName>
</protein>
<sequence>MTNSLAVAFFSHPRGRVLVKGVDERSSTIVWNLPAVNEWLGELDRVQRCLMFITHGVGGQPGRGTETTGLKITNSPSRTRGFRIIGTGQGAYVLSYSKSGNTTGYDRIVVHALPWRVTRMFLIINGLVAPLAGQMVEQTSGVEARAVQHHSAFAAFGSEYTPDDLGDAIGGWFDTALGVDVRIRLFRHLVIGFQREKMPECFRPVERIQNIIDLQAGHTSETAEAHYAITPEQAHLLNQSTVKKYIAVSARWWGVLFEGFDLLTPRELGLAANAPSHAQFEEEGPTLERDGLHLGEGDLKLISEQLQRQSQTLAELKQLVARGGLGALQVQAATSRKGRQIAG</sequence>
<accession>A0A5N5Q7S9</accession>
<organism evidence="1 2">
    <name type="scientific">Ceratobasidium theobromae</name>
    <dbReference type="NCBI Taxonomy" id="1582974"/>
    <lineage>
        <taxon>Eukaryota</taxon>
        <taxon>Fungi</taxon>
        <taxon>Dikarya</taxon>
        <taxon>Basidiomycota</taxon>
        <taxon>Agaricomycotina</taxon>
        <taxon>Agaricomycetes</taxon>
        <taxon>Cantharellales</taxon>
        <taxon>Ceratobasidiaceae</taxon>
        <taxon>Ceratobasidium</taxon>
    </lineage>
</organism>
<evidence type="ECO:0000313" key="2">
    <source>
        <dbReference type="Proteomes" id="UP000383932"/>
    </source>
</evidence>
<reference evidence="1 2" key="1">
    <citation type="journal article" date="2019" name="Fungal Biol. Biotechnol.">
        <title>Draft genome sequence of fastidious pathogen Ceratobasidium theobromae, which causes vascular-streak dieback in Theobroma cacao.</title>
        <authorList>
            <person name="Ali S.S."/>
            <person name="Asman A."/>
            <person name="Shao J."/>
            <person name="Firmansyah A.P."/>
            <person name="Susilo A.W."/>
            <person name="Rosmana A."/>
            <person name="McMahon P."/>
            <person name="Junaid M."/>
            <person name="Guest D."/>
            <person name="Kheng T.Y."/>
            <person name="Meinhardt L.W."/>
            <person name="Bailey B.A."/>
        </authorList>
    </citation>
    <scope>NUCLEOTIDE SEQUENCE [LARGE SCALE GENOMIC DNA]</scope>
    <source>
        <strain evidence="1 2">CT2</strain>
    </source>
</reference>